<keyword evidence="1" id="KW-0732">Signal</keyword>
<dbReference type="Proteomes" id="UP000031408">
    <property type="component" value="Unassembled WGS sequence"/>
</dbReference>
<evidence type="ECO:0000313" key="3">
    <source>
        <dbReference type="Proteomes" id="UP000031408"/>
    </source>
</evidence>
<sequence>MGVVLMNKNPSMKAILLVAYVMTSFAFAQQQDPVKGVKNLPPQANAGTDLVFSSTDIVQLDGTASREPDGIISRYHWLQLSGTPVSIANQNAAISGVSNIKPGEYKFLLTVTDEKGSIATDELKVTIRE</sequence>
<feature type="signal peptide" evidence="1">
    <location>
        <begin position="1"/>
        <end position="28"/>
    </location>
</feature>
<feature type="chain" id="PRO_5002148709" description="PKD/Chitinase domain-containing protein" evidence="1">
    <location>
        <begin position="29"/>
        <end position="129"/>
    </location>
</feature>
<evidence type="ECO:0000313" key="2">
    <source>
        <dbReference type="EMBL" id="KIC93066.1"/>
    </source>
</evidence>
<dbReference type="GO" id="GO:0031410">
    <property type="term" value="C:cytoplasmic vesicle"/>
    <property type="evidence" value="ECO:0007669"/>
    <property type="project" value="TreeGrafter"/>
</dbReference>
<accession>A0A0C1L0J4</accession>
<dbReference type="GO" id="GO:0016020">
    <property type="term" value="C:membrane"/>
    <property type="evidence" value="ECO:0007669"/>
    <property type="project" value="TreeGrafter"/>
</dbReference>
<dbReference type="InterPro" id="IPR035986">
    <property type="entry name" value="PKD_dom_sf"/>
</dbReference>
<dbReference type="InterPro" id="IPR013783">
    <property type="entry name" value="Ig-like_fold"/>
</dbReference>
<comment type="caution">
    <text evidence="2">The sequence shown here is derived from an EMBL/GenBank/DDBJ whole genome shotgun (WGS) entry which is preliminary data.</text>
</comment>
<proteinExistence type="predicted"/>
<evidence type="ECO:0000256" key="1">
    <source>
        <dbReference type="SAM" id="SignalP"/>
    </source>
</evidence>
<dbReference type="PANTHER" id="PTHR46182:SF2">
    <property type="entry name" value="FI19480P1"/>
    <property type="match status" value="1"/>
</dbReference>
<dbReference type="STRING" id="1349421.OI18_19170"/>
<dbReference type="Pfam" id="PF22352">
    <property type="entry name" value="K319L-like_PKD"/>
    <property type="match status" value="1"/>
</dbReference>
<keyword evidence="3" id="KW-1185">Reference proteome</keyword>
<protein>
    <recommendedName>
        <fullName evidence="4">PKD/Chitinase domain-containing protein</fullName>
    </recommendedName>
</protein>
<evidence type="ECO:0008006" key="4">
    <source>
        <dbReference type="Google" id="ProtNLM"/>
    </source>
</evidence>
<dbReference type="AlphaFoldDB" id="A0A0C1L0J4"/>
<dbReference type="Gene3D" id="2.60.40.10">
    <property type="entry name" value="Immunoglobulins"/>
    <property type="match status" value="1"/>
</dbReference>
<dbReference type="SUPFAM" id="SSF49299">
    <property type="entry name" value="PKD domain"/>
    <property type="match status" value="1"/>
</dbReference>
<dbReference type="EMBL" id="JSVC01000023">
    <property type="protein sequence ID" value="KIC93066.1"/>
    <property type="molecule type" value="Genomic_DNA"/>
</dbReference>
<name>A0A0C1L0J4_9BACT</name>
<organism evidence="2 3">
    <name type="scientific">Flavihumibacter solisilvae</name>
    <dbReference type="NCBI Taxonomy" id="1349421"/>
    <lineage>
        <taxon>Bacteria</taxon>
        <taxon>Pseudomonadati</taxon>
        <taxon>Bacteroidota</taxon>
        <taxon>Chitinophagia</taxon>
        <taxon>Chitinophagales</taxon>
        <taxon>Chitinophagaceae</taxon>
        <taxon>Flavihumibacter</taxon>
    </lineage>
</organism>
<dbReference type="CDD" id="cd00146">
    <property type="entry name" value="PKD"/>
    <property type="match status" value="1"/>
</dbReference>
<dbReference type="InterPro" id="IPR029865">
    <property type="entry name" value="KIAA0319-like"/>
</dbReference>
<dbReference type="PANTHER" id="PTHR46182">
    <property type="entry name" value="FI19480P1"/>
    <property type="match status" value="1"/>
</dbReference>
<gene>
    <name evidence="2" type="ORF">OI18_19170</name>
</gene>
<reference evidence="2 3" key="1">
    <citation type="submission" date="2014-11" db="EMBL/GenBank/DDBJ databases">
        <title>Genome sequence of Flavihumibacter solisilvae 3-3.</title>
        <authorList>
            <person name="Zhou G."/>
            <person name="Li M."/>
            <person name="Wang G."/>
        </authorList>
    </citation>
    <scope>NUCLEOTIDE SEQUENCE [LARGE SCALE GENOMIC DNA]</scope>
    <source>
        <strain evidence="2 3">3-3</strain>
    </source>
</reference>